<comment type="caution">
    <text evidence="7">The sequence shown here is derived from an EMBL/GenBank/DDBJ whole genome shotgun (WGS) entry which is preliminary data.</text>
</comment>
<dbReference type="InterPro" id="IPR001214">
    <property type="entry name" value="SET_dom"/>
</dbReference>
<reference evidence="7" key="2">
    <citation type="submission" date="2021-04" db="EMBL/GenBank/DDBJ databases">
        <authorList>
            <person name="Podell S."/>
        </authorList>
    </citation>
    <scope>NUCLEOTIDE SEQUENCE</scope>
    <source>
        <strain evidence="7">Hildebrandi</strain>
    </source>
</reference>
<dbReference type="EMBL" id="JAGRRH010000009">
    <property type="protein sequence ID" value="KAG7364118.1"/>
    <property type="molecule type" value="Genomic_DNA"/>
</dbReference>
<dbReference type="Proteomes" id="UP000693970">
    <property type="component" value="Unassembled WGS sequence"/>
</dbReference>
<organism evidence="7 8">
    <name type="scientific">Nitzschia inconspicua</name>
    <dbReference type="NCBI Taxonomy" id="303405"/>
    <lineage>
        <taxon>Eukaryota</taxon>
        <taxon>Sar</taxon>
        <taxon>Stramenopiles</taxon>
        <taxon>Ochrophyta</taxon>
        <taxon>Bacillariophyta</taxon>
        <taxon>Bacillariophyceae</taxon>
        <taxon>Bacillariophycidae</taxon>
        <taxon>Bacillariales</taxon>
        <taxon>Bacillariaceae</taxon>
        <taxon>Nitzschia</taxon>
    </lineage>
</organism>
<evidence type="ECO:0000256" key="2">
    <source>
        <dbReference type="ARBA" id="ARBA00023115"/>
    </source>
</evidence>
<evidence type="ECO:0000256" key="1">
    <source>
        <dbReference type="ARBA" id="ARBA00022679"/>
    </source>
</evidence>
<dbReference type="InterPro" id="IPR030374">
    <property type="entry name" value="PABS"/>
</dbReference>
<dbReference type="OrthoDB" id="39740at2759"/>
<feature type="domain" description="PABS" evidence="6">
    <location>
        <begin position="421"/>
        <end position="676"/>
    </location>
</feature>
<proteinExistence type="predicted"/>
<dbReference type="PROSITE" id="PS51006">
    <property type="entry name" value="PABS_2"/>
    <property type="match status" value="1"/>
</dbReference>
<evidence type="ECO:0000313" key="8">
    <source>
        <dbReference type="Proteomes" id="UP000693970"/>
    </source>
</evidence>
<dbReference type="PANTHER" id="PTHR43317">
    <property type="entry name" value="THERMOSPERMINE SYNTHASE ACAULIS5"/>
    <property type="match status" value="1"/>
</dbReference>
<keyword evidence="4" id="KW-0732">Signal</keyword>
<accession>A0A9K3LKT2</accession>
<protein>
    <submittedName>
        <fullName evidence="7">Spermine/spermidine synthase domain containing protein</fullName>
    </submittedName>
</protein>
<name>A0A9K3LKT2_9STRA</name>
<evidence type="ECO:0000259" key="6">
    <source>
        <dbReference type="PROSITE" id="PS51006"/>
    </source>
</evidence>
<keyword evidence="1 3" id="KW-0808">Transferase</keyword>
<dbReference type="CDD" id="cd10527">
    <property type="entry name" value="SET_LSMT"/>
    <property type="match status" value="1"/>
</dbReference>
<evidence type="ECO:0000256" key="4">
    <source>
        <dbReference type="SAM" id="SignalP"/>
    </source>
</evidence>
<evidence type="ECO:0000256" key="3">
    <source>
        <dbReference type="PROSITE-ProRule" id="PRU00354"/>
    </source>
</evidence>
<feature type="chain" id="PRO_5039895374" evidence="4">
    <location>
        <begin position="33"/>
        <end position="1233"/>
    </location>
</feature>
<dbReference type="GO" id="GO:0010487">
    <property type="term" value="F:thermospermine synthase activity"/>
    <property type="evidence" value="ECO:0007669"/>
    <property type="project" value="TreeGrafter"/>
</dbReference>
<dbReference type="Pfam" id="PF00856">
    <property type="entry name" value="SET"/>
    <property type="match status" value="1"/>
</dbReference>
<feature type="domain" description="SET" evidence="5">
    <location>
        <begin position="61"/>
        <end position="254"/>
    </location>
</feature>
<keyword evidence="8" id="KW-1185">Reference proteome</keyword>
<sequence>MAIQSRQGFRTLVGILAFILSFSSLSLPKTFAAEEVVDTHLEEARAIFEWVNTSEGGFVSPKQDVRRLVPGDLSTPLIVYAKERINRGEQILRVPWSSLIESDDPDDAGQLPCGTIRAVAREMKLGDKSKYAPYAKYLIGEADNQIPSGWSKPAKKLLDDIVGDDTIPPTRPTDWVDRWRKRCKGDPKDKIAAKAALLIIQRSDDAIMIPAYDAYNHRNGKWTNTKTVEEEGVAHVTSAIKTIEEGEEIFISYNFCEECGGRKNFYGTAEILRDYGFVERMPQRWHYFMPTHYQFDLDEDDNGDISLKWHSKHRPKSEEKMERAMMWIGRQIRRLRRIKNIDWNFGFEDKDHGMTKYEWDTIWEFVDANIAALTKAHESLSAKLLDEEQIQEQTCVAYESGGEGSCASSLVALKNESHYDPLNFEEDDVAYHLYTCDTTDAFAQKGFDLLEKTQSAYQLVKFKEKQSTNDVCMNLDKIIQICANYRPHYHEYITHGAGRFVEDVRRIIFIGGGDSMLLHEALKYPNMELVVGLELDQTVTRKCFKYFNTLPHFDDERVEWWFGDATKSLLLLPEDYWGSFDLVLVDLSETVMSLSVTDELDVFDALSLLLNPKHGVLVKNEVYLEKLSEVFDYTMELYYDSPVICSQTVALGSNSVNFFHAPTYNHGLQNFLYDDMHSPDTHLDLMHDFRRNIVPREKCQDNKEEEISNEQARSAGIMEIVNAEKIGVNIDKGVLAVLTTVVEKGGFTLLGDPFFEDAFGFLLMKEGYIAVRLWPEEKYIGLDINLWGRTYEIKNLKTAIVKALESEKMYSYKVVVGGMFGSNTWKEDLKIIGPKMKQLRNCEEDIVLTGSLDWKFASSVSAEEIIPVTMTDTVVAIVFCGLESTECPVFDGLKAKEEVKTLVRINECESLENGTMKDAFACEKSILDTMKGTTTDQGMKFNLIVLDGAASYKTHQIVSSILDTETNRDLFLEYHCVAMTWSSDLYGETWRREFLDRFRKQIHHDPVSRAEIVFQAGGKSYELGVVSTQNRRANYAFEKLEKRLKDRLSDSGAKIELRWIHGGLFNYIEDFKTREFKHEDYDNKPGRDQFASQVPLGSQYIYQLTPPEEDTEESLILRMFKIVEYLEAAFKGIKNEKVTIKQFTGVGDGGVLLAASPMANAIVVWDGRDHIDVNLFMFLESSNEAKSFIDAFVQAARNQLVVSLRDDQPRGVGGVVNFKSDIEGKAEAVEEEE</sequence>
<evidence type="ECO:0000313" key="7">
    <source>
        <dbReference type="EMBL" id="KAG7364118.1"/>
    </source>
</evidence>
<dbReference type="AlphaFoldDB" id="A0A9K3LKT2"/>
<feature type="signal peptide" evidence="4">
    <location>
        <begin position="1"/>
        <end position="32"/>
    </location>
</feature>
<dbReference type="PANTHER" id="PTHR43317:SF1">
    <property type="entry name" value="THERMOSPERMINE SYNTHASE ACAULIS5"/>
    <property type="match status" value="1"/>
</dbReference>
<evidence type="ECO:0000259" key="5">
    <source>
        <dbReference type="PROSITE" id="PS50280"/>
    </source>
</evidence>
<feature type="active site" description="Proton acceptor" evidence="3">
    <location>
        <position position="586"/>
    </location>
</feature>
<dbReference type="GO" id="GO:0006596">
    <property type="term" value="P:polyamine biosynthetic process"/>
    <property type="evidence" value="ECO:0007669"/>
    <property type="project" value="UniProtKB-UniRule"/>
</dbReference>
<gene>
    <name evidence="7" type="ORF">IV203_037320</name>
</gene>
<dbReference type="PROSITE" id="PS50280">
    <property type="entry name" value="SET"/>
    <property type="match status" value="1"/>
</dbReference>
<keyword evidence="2 3" id="KW-0620">Polyamine biosynthesis</keyword>
<dbReference type="Pfam" id="PF01564">
    <property type="entry name" value="Spermine_synth"/>
    <property type="match status" value="1"/>
</dbReference>
<reference evidence="7" key="1">
    <citation type="journal article" date="2021" name="Sci. Rep.">
        <title>Diploid genomic architecture of Nitzschia inconspicua, an elite biomass production diatom.</title>
        <authorList>
            <person name="Oliver A."/>
            <person name="Podell S."/>
            <person name="Pinowska A."/>
            <person name="Traller J.C."/>
            <person name="Smith S.R."/>
            <person name="McClure R."/>
            <person name="Beliaev A."/>
            <person name="Bohutskyi P."/>
            <person name="Hill E.A."/>
            <person name="Rabines A."/>
            <person name="Zheng H."/>
            <person name="Allen L.Z."/>
            <person name="Kuo A."/>
            <person name="Grigoriev I.V."/>
            <person name="Allen A.E."/>
            <person name="Hazlebeck D."/>
            <person name="Allen E.E."/>
        </authorList>
    </citation>
    <scope>NUCLEOTIDE SEQUENCE</scope>
    <source>
        <strain evidence="7">Hildebrandi</strain>
    </source>
</reference>